<dbReference type="AlphaFoldDB" id="A0A255GN31"/>
<accession>A0A255GN31</accession>
<reference evidence="2 3" key="1">
    <citation type="submission" date="2017-07" db="EMBL/GenBank/DDBJ databases">
        <title>Draft whole genome sequences of clinical Proprionibacteriaceae strains.</title>
        <authorList>
            <person name="Bernier A.-M."/>
            <person name="Bernard K."/>
            <person name="Domingo M.-C."/>
        </authorList>
    </citation>
    <scope>NUCLEOTIDE SEQUENCE [LARGE SCALE GENOMIC DNA]</scope>
    <source>
        <strain evidence="2 3">NML 130396</strain>
    </source>
</reference>
<dbReference type="Pfam" id="PF24514">
    <property type="entry name" value="SpaA_4"/>
    <property type="match status" value="1"/>
</dbReference>
<keyword evidence="3" id="KW-1185">Reference proteome</keyword>
<dbReference type="Proteomes" id="UP000216311">
    <property type="component" value="Unassembled WGS sequence"/>
</dbReference>
<evidence type="ECO:0000313" key="3">
    <source>
        <dbReference type="Proteomes" id="UP000216311"/>
    </source>
</evidence>
<dbReference type="EMBL" id="NMVQ01000046">
    <property type="protein sequence ID" value="OYO17209.1"/>
    <property type="molecule type" value="Genomic_DNA"/>
</dbReference>
<gene>
    <name evidence="2" type="ORF">CGZ93_16680</name>
</gene>
<evidence type="ECO:0000259" key="1">
    <source>
        <dbReference type="Pfam" id="PF24514"/>
    </source>
</evidence>
<feature type="domain" description="SpaA-like prealbumin fold" evidence="1">
    <location>
        <begin position="129"/>
        <end position="203"/>
    </location>
</feature>
<organism evidence="2 3">
    <name type="scientific">Enemella dayhoffiae</name>
    <dbReference type="NCBI Taxonomy" id="2016507"/>
    <lineage>
        <taxon>Bacteria</taxon>
        <taxon>Bacillati</taxon>
        <taxon>Actinomycetota</taxon>
        <taxon>Actinomycetes</taxon>
        <taxon>Propionibacteriales</taxon>
        <taxon>Propionibacteriaceae</taxon>
        <taxon>Enemella</taxon>
    </lineage>
</organism>
<evidence type="ECO:0000313" key="2">
    <source>
        <dbReference type="EMBL" id="OYO17209.1"/>
    </source>
</evidence>
<dbReference type="InterPro" id="IPR055371">
    <property type="entry name" value="SpaA_PFL_dom_4"/>
</dbReference>
<sequence length="208" mass="21959">MGHHQERQARLDYLTSYTRTLTSPEPCADLRIPASWGTSPNSCGKYVGDTSTEILVLFTATSSDAVLARGGHIASRKDWGNGNAAVSISGSPYHMRLVGWGDAVTSDSLNIGYRDLSLSSDAVIYPGRITIIKQANPQSASTIFSFTASPSPLADFILNGGNAPPGNTKVFDNLTSFTTYTVTESVTANWALTGLTCTVDASTADLGS</sequence>
<name>A0A255GN31_9ACTN</name>
<comment type="caution">
    <text evidence="2">The sequence shown here is derived from an EMBL/GenBank/DDBJ whole genome shotgun (WGS) entry which is preliminary data.</text>
</comment>
<protein>
    <recommendedName>
        <fullName evidence="1">SpaA-like prealbumin fold domain-containing protein</fullName>
    </recommendedName>
</protein>
<proteinExistence type="predicted"/>